<dbReference type="InterPro" id="IPR009962">
    <property type="entry name" value="DUF1488"/>
</dbReference>
<evidence type="ECO:0000313" key="2">
    <source>
        <dbReference type="Proteomes" id="UP000035081"/>
    </source>
</evidence>
<protein>
    <recommendedName>
        <fullName evidence="3">DUF1488 domain-containing protein</fullName>
    </recommendedName>
</protein>
<organism evidence="1 2">
    <name type="scientific">Marinobacter salarius</name>
    <dbReference type="NCBI Taxonomy" id="1420917"/>
    <lineage>
        <taxon>Bacteria</taxon>
        <taxon>Pseudomonadati</taxon>
        <taxon>Pseudomonadota</taxon>
        <taxon>Gammaproteobacteria</taxon>
        <taxon>Pseudomonadales</taxon>
        <taxon>Marinobacteraceae</taxon>
        <taxon>Marinobacter</taxon>
    </lineage>
</organism>
<dbReference type="AlphaFoldDB" id="W5YWY6"/>
<dbReference type="KEGG" id="msr:AU15_19770"/>
<reference evidence="1 2" key="1">
    <citation type="journal article" date="2014" name="Genome Announc.">
        <title>Draft Genome Sequences of Marinobacter similis A3d10T and Marinobacter salarius R9SW1T.</title>
        <authorList>
            <person name="Ivanova E.P."/>
            <person name="Ng H.J."/>
            <person name="Webb H.K."/>
            <person name="Feng G."/>
            <person name="Oshima K."/>
            <person name="Hattori M."/>
            <person name="Ohkuma M."/>
            <person name="Sergeev A.F."/>
            <person name="Mikhailov V.V."/>
            <person name="Crawford R.J."/>
            <person name="Sawabe T."/>
        </authorList>
    </citation>
    <scope>NUCLEOTIDE SEQUENCE [LARGE SCALE GENOMIC DNA]</scope>
    <source>
        <strain evidence="2">A3d10 and R9SW1</strain>
    </source>
</reference>
<evidence type="ECO:0008006" key="3">
    <source>
        <dbReference type="Google" id="ProtNLM"/>
    </source>
</evidence>
<dbReference type="Pfam" id="PF07369">
    <property type="entry name" value="DUF1488"/>
    <property type="match status" value="1"/>
</dbReference>
<dbReference type="HOGENOM" id="CLU_2450492_0_0_6"/>
<dbReference type="Proteomes" id="UP000035081">
    <property type="component" value="Chromosome"/>
</dbReference>
<evidence type="ECO:0000313" key="1">
    <source>
        <dbReference type="EMBL" id="AHI33389.1"/>
    </source>
</evidence>
<proteinExistence type="predicted"/>
<dbReference type="InterPro" id="IPR036692">
    <property type="entry name" value="Shew3726-like_sf"/>
</dbReference>
<dbReference type="SUPFAM" id="SSF160272">
    <property type="entry name" value="Shew3726-like"/>
    <property type="match status" value="1"/>
</dbReference>
<gene>
    <name evidence="1" type="ORF">AU15_19770</name>
</gene>
<name>W5YWY6_9GAMM</name>
<sequence>MSQWSVDKIWWDRAREILKFRLIDEDGEKFLCGVTQIAINDYYGTDDTEEAAEENFDNNEDEIVAIANFLIQQDAADEDGLYLITSGILR</sequence>
<accession>W5YWY6</accession>
<dbReference type="EMBL" id="CP007152">
    <property type="protein sequence ID" value="AHI33389.1"/>
    <property type="molecule type" value="Genomic_DNA"/>
</dbReference>